<dbReference type="RefSeq" id="XP_009785087.1">
    <property type="nucleotide sequence ID" value="XM_009786785.1"/>
</dbReference>
<name>A0A1U7WYU4_NICSY</name>
<feature type="compositionally biased region" description="Basic residues" evidence="1">
    <location>
        <begin position="13"/>
        <end position="22"/>
    </location>
</feature>
<gene>
    <name evidence="3" type="primary">LOC104233397</name>
</gene>
<protein>
    <submittedName>
        <fullName evidence="3">Uncharacterized protein LOC104233397</fullName>
    </submittedName>
</protein>
<reference evidence="3" key="2">
    <citation type="submission" date="2025-08" db="UniProtKB">
        <authorList>
            <consortium name="RefSeq"/>
        </authorList>
    </citation>
    <scope>IDENTIFICATION</scope>
    <source>
        <tissue evidence="3">Leaf</tissue>
    </source>
</reference>
<organism evidence="2 3">
    <name type="scientific">Nicotiana sylvestris</name>
    <name type="common">Wood tobacco</name>
    <name type="synonym">South American tobacco</name>
    <dbReference type="NCBI Taxonomy" id="4096"/>
    <lineage>
        <taxon>Eukaryota</taxon>
        <taxon>Viridiplantae</taxon>
        <taxon>Streptophyta</taxon>
        <taxon>Embryophyta</taxon>
        <taxon>Tracheophyta</taxon>
        <taxon>Spermatophyta</taxon>
        <taxon>Magnoliopsida</taxon>
        <taxon>eudicotyledons</taxon>
        <taxon>Gunneridae</taxon>
        <taxon>Pentapetalae</taxon>
        <taxon>asterids</taxon>
        <taxon>lamiids</taxon>
        <taxon>Solanales</taxon>
        <taxon>Solanaceae</taxon>
        <taxon>Nicotianoideae</taxon>
        <taxon>Nicotianeae</taxon>
        <taxon>Nicotiana</taxon>
    </lineage>
</organism>
<dbReference type="AlphaFoldDB" id="A0A1U7WYU4"/>
<evidence type="ECO:0000313" key="2">
    <source>
        <dbReference type="Proteomes" id="UP000189701"/>
    </source>
</evidence>
<evidence type="ECO:0000313" key="3">
    <source>
        <dbReference type="RefSeq" id="XP_009785087.1"/>
    </source>
</evidence>
<reference evidence="2" key="1">
    <citation type="journal article" date="2013" name="Genome Biol.">
        <title>Reference genomes and transcriptomes of Nicotiana sylvestris and Nicotiana tomentosiformis.</title>
        <authorList>
            <person name="Sierro N."/>
            <person name="Battey J.N."/>
            <person name="Ouadi S."/>
            <person name="Bovet L."/>
            <person name="Goepfert S."/>
            <person name="Bakaher N."/>
            <person name="Peitsch M.C."/>
            <person name="Ivanov N.V."/>
        </authorList>
    </citation>
    <scope>NUCLEOTIDE SEQUENCE [LARGE SCALE GENOMIC DNA]</scope>
</reference>
<feature type="compositionally biased region" description="Low complexity" evidence="1">
    <location>
        <begin position="85"/>
        <end position="101"/>
    </location>
</feature>
<accession>A0A1U7WYU4</accession>
<evidence type="ECO:0000256" key="1">
    <source>
        <dbReference type="SAM" id="MobiDB-lite"/>
    </source>
</evidence>
<feature type="compositionally biased region" description="Low complexity" evidence="1">
    <location>
        <begin position="50"/>
        <end position="63"/>
    </location>
</feature>
<feature type="region of interest" description="Disordered" evidence="1">
    <location>
        <begin position="1"/>
        <end position="171"/>
    </location>
</feature>
<sequence length="171" mass="18050">MEMTCSNYGGYGHNKRSCPKKARPVDSTPANASYIQRCGGKGRGRGRARGTGTPTTSAPTIAGRGRRTAASKGRETGSGRGSSGFGLFQSSSGFTSFSSGRGKPRVVSHGGEKRSSTDILECAYKPRSGVKWNGRPTITRRQLERTAATRSRTASSQSNLSQASSSSQNNH</sequence>
<dbReference type="Proteomes" id="UP000189701">
    <property type="component" value="Unplaced"/>
</dbReference>
<feature type="compositionally biased region" description="Low complexity" evidence="1">
    <location>
        <begin position="145"/>
        <end position="171"/>
    </location>
</feature>
<keyword evidence="2" id="KW-1185">Reference proteome</keyword>
<proteinExistence type="predicted"/>